<dbReference type="CDD" id="cd00887">
    <property type="entry name" value="MoeA"/>
    <property type="match status" value="1"/>
</dbReference>
<dbReference type="GO" id="GO:0061599">
    <property type="term" value="F:molybdopterin molybdotransferase activity"/>
    <property type="evidence" value="ECO:0007669"/>
    <property type="project" value="UniProtKB-UniRule"/>
</dbReference>
<dbReference type="SUPFAM" id="SSF63882">
    <property type="entry name" value="MoeA N-terminal region -like"/>
    <property type="match status" value="1"/>
</dbReference>
<dbReference type="EMBL" id="CP002776">
    <property type="protein sequence ID" value="AEG30785.1"/>
    <property type="molecule type" value="Genomic_DNA"/>
</dbReference>
<dbReference type="InterPro" id="IPR005111">
    <property type="entry name" value="MoeA_C_domain_IV"/>
</dbReference>
<evidence type="ECO:0000256" key="6">
    <source>
        <dbReference type="ARBA" id="ARBA00022679"/>
    </source>
</evidence>
<dbReference type="EC" id="2.10.1.1" evidence="11"/>
<evidence type="ECO:0000256" key="8">
    <source>
        <dbReference type="ARBA" id="ARBA00022842"/>
    </source>
</evidence>
<dbReference type="NCBIfam" id="TIGR00177">
    <property type="entry name" value="molyb_syn"/>
    <property type="match status" value="1"/>
</dbReference>
<dbReference type="PANTHER" id="PTHR10192">
    <property type="entry name" value="MOLYBDOPTERIN BIOSYNTHESIS PROTEIN"/>
    <property type="match status" value="1"/>
</dbReference>
<dbReference type="RefSeq" id="WP_013834574.1">
    <property type="nucleotide sequence ID" value="NC_015581.1"/>
</dbReference>
<dbReference type="InterPro" id="IPR038987">
    <property type="entry name" value="MoeA-like"/>
</dbReference>
<evidence type="ECO:0000256" key="11">
    <source>
        <dbReference type="RuleBase" id="RU365090"/>
    </source>
</evidence>
<comment type="function">
    <text evidence="2 11">Catalyzes the insertion of molybdate into adenylated molybdopterin with the concomitant release of AMP.</text>
</comment>
<dbReference type="Gene3D" id="2.40.340.10">
    <property type="entry name" value="MoeA, C-terminal, domain IV"/>
    <property type="match status" value="1"/>
</dbReference>
<organism evidence="13 14">
    <name type="scientific">Thiomicrospira cyclica (strain DSM 14477 / JCM 11371 / ALM1)</name>
    <name type="common">Thioalkalimicrobium cyclicum</name>
    <dbReference type="NCBI Taxonomy" id="717773"/>
    <lineage>
        <taxon>Bacteria</taxon>
        <taxon>Pseudomonadati</taxon>
        <taxon>Pseudomonadota</taxon>
        <taxon>Gammaproteobacteria</taxon>
        <taxon>Thiotrichales</taxon>
        <taxon>Piscirickettsiaceae</taxon>
        <taxon>Thiomicrospira</taxon>
    </lineage>
</organism>
<evidence type="ECO:0000256" key="4">
    <source>
        <dbReference type="ARBA" id="ARBA00010763"/>
    </source>
</evidence>
<keyword evidence="9 11" id="KW-0501">Molybdenum cofactor biosynthesis</keyword>
<dbReference type="Gene3D" id="3.90.105.10">
    <property type="entry name" value="Molybdopterin biosynthesis moea protein, domain 2"/>
    <property type="match status" value="1"/>
</dbReference>
<dbReference type="SUPFAM" id="SSF63867">
    <property type="entry name" value="MoeA C-terminal domain-like"/>
    <property type="match status" value="1"/>
</dbReference>
<dbReference type="NCBIfam" id="NF045515">
    <property type="entry name" value="Glp_gephyrin"/>
    <property type="match status" value="1"/>
</dbReference>
<dbReference type="InterPro" id="IPR036135">
    <property type="entry name" value="MoeA_linker/N_sf"/>
</dbReference>
<protein>
    <recommendedName>
        <fullName evidence="11">Molybdopterin molybdenumtransferase</fullName>
        <ecNumber evidence="11">2.10.1.1</ecNumber>
    </recommendedName>
</protein>
<dbReference type="Gene3D" id="2.170.190.11">
    <property type="entry name" value="Molybdopterin biosynthesis moea protein, domain 3"/>
    <property type="match status" value="1"/>
</dbReference>
<name>F6DB45_THICA</name>
<dbReference type="PANTHER" id="PTHR10192:SF5">
    <property type="entry name" value="GEPHYRIN"/>
    <property type="match status" value="1"/>
</dbReference>
<accession>F6DB45</accession>
<dbReference type="eggNOG" id="COG0303">
    <property type="taxonomic scope" value="Bacteria"/>
</dbReference>
<dbReference type="SUPFAM" id="SSF53218">
    <property type="entry name" value="Molybdenum cofactor biosynthesis proteins"/>
    <property type="match status" value="1"/>
</dbReference>
<dbReference type="Gene3D" id="3.40.980.10">
    <property type="entry name" value="MoaB/Mog-like domain"/>
    <property type="match status" value="1"/>
</dbReference>
<dbReference type="FunFam" id="2.170.190.11:FF:000001">
    <property type="entry name" value="Molybdopterin molybdenumtransferase"/>
    <property type="match status" value="1"/>
</dbReference>
<evidence type="ECO:0000256" key="5">
    <source>
        <dbReference type="ARBA" id="ARBA00022505"/>
    </source>
</evidence>
<evidence type="ECO:0000313" key="14">
    <source>
        <dbReference type="Proteomes" id="UP000009232"/>
    </source>
</evidence>
<dbReference type="FunFam" id="3.40.980.10:FF:000004">
    <property type="entry name" value="Molybdopterin molybdenumtransferase"/>
    <property type="match status" value="1"/>
</dbReference>
<dbReference type="KEGG" id="tcy:Thicy_0009"/>
<dbReference type="Proteomes" id="UP000009232">
    <property type="component" value="Chromosome"/>
</dbReference>
<dbReference type="Pfam" id="PF03454">
    <property type="entry name" value="MoeA_C"/>
    <property type="match status" value="1"/>
</dbReference>
<dbReference type="InterPro" id="IPR036688">
    <property type="entry name" value="MoeA_C_domain_IV_sf"/>
</dbReference>
<keyword evidence="7 11" id="KW-0479">Metal-binding</keyword>
<dbReference type="AlphaFoldDB" id="F6DB45"/>
<dbReference type="InterPro" id="IPR005110">
    <property type="entry name" value="MoeA_linker/N"/>
</dbReference>
<dbReference type="Pfam" id="PF03453">
    <property type="entry name" value="MoeA_N"/>
    <property type="match status" value="1"/>
</dbReference>
<keyword evidence="14" id="KW-1185">Reference proteome</keyword>
<evidence type="ECO:0000256" key="3">
    <source>
        <dbReference type="ARBA" id="ARBA00005046"/>
    </source>
</evidence>
<keyword evidence="6 11" id="KW-0808">Transferase</keyword>
<comment type="cofactor">
    <cofactor evidence="1 11">
        <name>Mg(2+)</name>
        <dbReference type="ChEBI" id="CHEBI:18420"/>
    </cofactor>
</comment>
<reference evidence="13 14" key="1">
    <citation type="submission" date="2011-05" db="EMBL/GenBank/DDBJ databases">
        <title>Complete sequence of Thioalkalimicrobium cyclicum ALM1.</title>
        <authorList>
            <consortium name="US DOE Joint Genome Institute"/>
            <person name="Lucas S."/>
            <person name="Han J."/>
            <person name="Lapidus A."/>
            <person name="Cheng J.-F."/>
            <person name="Goodwin L."/>
            <person name="Pitluck S."/>
            <person name="Peters L."/>
            <person name="Mikhailova N."/>
            <person name="Davenport K."/>
            <person name="Han C."/>
            <person name="Tapia R."/>
            <person name="Land M."/>
            <person name="Hauser L."/>
            <person name="Kyrpides N."/>
            <person name="Ivanova N."/>
            <person name="Pagani I."/>
            <person name="Kappler U."/>
            <person name="Woyke T."/>
        </authorList>
    </citation>
    <scope>NUCLEOTIDE SEQUENCE [LARGE SCALE GENOMIC DNA]</scope>
    <source>
        <strain evidence="14">DSM 14477 / JCM 11371 / ALM1</strain>
    </source>
</reference>
<comment type="catalytic activity">
    <reaction evidence="10">
        <text>adenylyl-molybdopterin + molybdate = Mo-molybdopterin + AMP + H(+)</text>
        <dbReference type="Rhea" id="RHEA:35047"/>
        <dbReference type="ChEBI" id="CHEBI:15378"/>
        <dbReference type="ChEBI" id="CHEBI:36264"/>
        <dbReference type="ChEBI" id="CHEBI:62727"/>
        <dbReference type="ChEBI" id="CHEBI:71302"/>
        <dbReference type="ChEBI" id="CHEBI:456215"/>
        <dbReference type="EC" id="2.10.1.1"/>
    </reaction>
</comment>
<dbReference type="SMART" id="SM00852">
    <property type="entry name" value="MoCF_biosynth"/>
    <property type="match status" value="1"/>
</dbReference>
<evidence type="ECO:0000256" key="7">
    <source>
        <dbReference type="ARBA" id="ARBA00022723"/>
    </source>
</evidence>
<sequence length="407" mass="43790">MKTVEQALEHLLAQVKPQTATETRPLADALGLVLAEAIVSPVNVPPHDNAMMDGYALYVEDTFPNDQQAWLISQRIPAGTAPAPLTPHTVARIFTGAPIPAGANAVVMQEAAELITTDDEQSAAQVRFTQPITAGQYIRQTGEDITAGDVILAPGTRLTPQALALAASVGRDQLTVYKPLRVATFTTGDELLAPGTPPQPGKIYNANHTNLVTLLKQHGLELVDLGQVADNLEATKTALAQAAAQADVIITTGGVSVGEEDHIKAAVQSLGELDLWRVQMKPGKPLAYGRVGDTPFLGLPGNPVSAFATFSLFARPYLLRMQGQQQVAAQTIWVQADFNWLKPDARREYVRVQLQTNGQGSWVSLFPKQGSGVLTSTVWADGFAIIAENQQVHIGDWIEYLPFSQFH</sequence>
<comment type="similarity">
    <text evidence="4 11">Belongs to the MoeA family.</text>
</comment>
<dbReference type="InterPro" id="IPR036425">
    <property type="entry name" value="MoaB/Mog-like_dom_sf"/>
</dbReference>
<evidence type="ECO:0000259" key="12">
    <source>
        <dbReference type="SMART" id="SM00852"/>
    </source>
</evidence>
<dbReference type="GO" id="GO:0006777">
    <property type="term" value="P:Mo-molybdopterin cofactor biosynthetic process"/>
    <property type="evidence" value="ECO:0007669"/>
    <property type="project" value="UniProtKB-UniRule"/>
</dbReference>
<gene>
    <name evidence="13" type="ordered locus">Thicy_0009</name>
</gene>
<proteinExistence type="inferred from homology"/>
<dbReference type="Pfam" id="PF00994">
    <property type="entry name" value="MoCF_biosynth"/>
    <property type="match status" value="1"/>
</dbReference>
<keyword evidence="5 11" id="KW-0500">Molybdenum</keyword>
<evidence type="ECO:0000256" key="10">
    <source>
        <dbReference type="ARBA" id="ARBA00047317"/>
    </source>
</evidence>
<evidence type="ECO:0000256" key="2">
    <source>
        <dbReference type="ARBA" id="ARBA00002901"/>
    </source>
</evidence>
<feature type="domain" description="MoaB/Mog" evidence="12">
    <location>
        <begin position="183"/>
        <end position="320"/>
    </location>
</feature>
<dbReference type="UniPathway" id="UPA00344"/>
<dbReference type="OrthoDB" id="9804758at2"/>
<evidence type="ECO:0000256" key="9">
    <source>
        <dbReference type="ARBA" id="ARBA00023150"/>
    </source>
</evidence>
<dbReference type="InterPro" id="IPR001453">
    <property type="entry name" value="MoaB/Mog_dom"/>
</dbReference>
<evidence type="ECO:0000256" key="1">
    <source>
        <dbReference type="ARBA" id="ARBA00001946"/>
    </source>
</evidence>
<dbReference type="GO" id="GO:0046872">
    <property type="term" value="F:metal ion binding"/>
    <property type="evidence" value="ECO:0007669"/>
    <property type="project" value="UniProtKB-UniRule"/>
</dbReference>
<evidence type="ECO:0000313" key="13">
    <source>
        <dbReference type="EMBL" id="AEG30785.1"/>
    </source>
</evidence>
<dbReference type="STRING" id="717773.Thicy_0009"/>
<dbReference type="HOGENOM" id="CLU_010186_7_0_6"/>
<comment type="pathway">
    <text evidence="3 11">Cofactor biosynthesis; molybdopterin biosynthesis.</text>
</comment>
<dbReference type="GO" id="GO:0005829">
    <property type="term" value="C:cytosol"/>
    <property type="evidence" value="ECO:0007669"/>
    <property type="project" value="TreeGrafter"/>
</dbReference>
<keyword evidence="8 11" id="KW-0460">Magnesium</keyword>